<feature type="chain" id="PRO_5026936131" description="Outer membrane protein beta-barrel domain-containing protein" evidence="2">
    <location>
        <begin position="21"/>
        <end position="302"/>
    </location>
</feature>
<dbReference type="RefSeq" id="WP_164534071.1">
    <property type="nucleotide sequence ID" value="NZ_JAALFG010000002.1"/>
</dbReference>
<gene>
    <name evidence="3" type="ORF">G5575_09225</name>
</gene>
<reference evidence="3 4" key="2">
    <citation type="submission" date="2020-03" db="EMBL/GenBank/DDBJ databases">
        <title>Devosia chinhatensis sp. nov., isolated from a hexachlorocyclohexane (HCH) dump site in India.</title>
        <authorList>
            <person name="Kumar M."/>
            <person name="Lal R."/>
        </authorList>
    </citation>
    <scope>NUCLEOTIDE SEQUENCE [LARGE SCALE GENOMIC DNA]</scope>
    <source>
        <strain evidence="3 4">H239</strain>
    </source>
</reference>
<accession>A0A6M1SL10</accession>
<organism evidence="3 4">
    <name type="scientific">Devosia aurantiaca</name>
    <dbReference type="NCBI Taxonomy" id="2714858"/>
    <lineage>
        <taxon>Bacteria</taxon>
        <taxon>Pseudomonadati</taxon>
        <taxon>Pseudomonadota</taxon>
        <taxon>Alphaproteobacteria</taxon>
        <taxon>Hyphomicrobiales</taxon>
        <taxon>Devosiaceae</taxon>
        <taxon>Devosia</taxon>
    </lineage>
</organism>
<dbReference type="EMBL" id="JAALFG010000002">
    <property type="protein sequence ID" value="NGP17820.1"/>
    <property type="molecule type" value="Genomic_DNA"/>
</dbReference>
<evidence type="ECO:0000313" key="3">
    <source>
        <dbReference type="EMBL" id="NGP17820.1"/>
    </source>
</evidence>
<feature type="region of interest" description="Disordered" evidence="1">
    <location>
        <begin position="265"/>
        <end position="286"/>
    </location>
</feature>
<keyword evidence="4" id="KW-1185">Reference proteome</keyword>
<name>A0A6M1SL10_9HYPH</name>
<dbReference type="Proteomes" id="UP000474802">
    <property type="component" value="Unassembled WGS sequence"/>
</dbReference>
<dbReference type="AlphaFoldDB" id="A0A6M1SL10"/>
<comment type="caution">
    <text evidence="3">The sequence shown here is derived from an EMBL/GenBank/DDBJ whole genome shotgun (WGS) entry which is preliminary data.</text>
</comment>
<evidence type="ECO:0008006" key="5">
    <source>
        <dbReference type="Google" id="ProtNLM"/>
    </source>
</evidence>
<evidence type="ECO:0000313" key="4">
    <source>
        <dbReference type="Proteomes" id="UP000474802"/>
    </source>
</evidence>
<feature type="signal peptide" evidence="2">
    <location>
        <begin position="1"/>
        <end position="20"/>
    </location>
</feature>
<dbReference type="SUPFAM" id="SSF56935">
    <property type="entry name" value="Porins"/>
    <property type="match status" value="1"/>
</dbReference>
<reference evidence="3 4" key="1">
    <citation type="submission" date="2020-02" db="EMBL/GenBank/DDBJ databases">
        <authorList>
            <person name="Khan S.A."/>
            <person name="Jeon C.O."/>
            <person name="Chun B.H."/>
        </authorList>
    </citation>
    <scope>NUCLEOTIDE SEQUENCE [LARGE SCALE GENOMIC DNA]</scope>
    <source>
        <strain evidence="3 4">H239</strain>
    </source>
</reference>
<protein>
    <recommendedName>
        <fullName evidence="5">Outer membrane protein beta-barrel domain-containing protein</fullName>
    </recommendedName>
</protein>
<sequence length="302" mass="32032">MRKFLISMAALSAAIVPAAAADLYLPAPEEVMGYGPPAVSGINGKAEILGGFRDFDGEDSFIGAIGGTVSIPVGHSFGVQLDAAASISDDDTAVGGVIHAFMRDPSSYLIGITAGVVRTDSGNILSAVGAEGELYLDRVSLEAWAGYARLDYNDDFAIDDLDGGFFIGDVAWYANDNWRLAIGGSYILEEASLNLSTEYQFDTLPFSVTGQVSFAKGDNITATVGLRGYFGAPTDRSLIERHRQDDPRNRGLELIGETSSQIFETPAEVSEPPIEEPEFPPVPECPPGSTLPFPACFPLPPL</sequence>
<evidence type="ECO:0000256" key="2">
    <source>
        <dbReference type="SAM" id="SignalP"/>
    </source>
</evidence>
<proteinExistence type="predicted"/>
<keyword evidence="2" id="KW-0732">Signal</keyword>
<evidence type="ECO:0000256" key="1">
    <source>
        <dbReference type="SAM" id="MobiDB-lite"/>
    </source>
</evidence>